<dbReference type="RefSeq" id="WP_377790052.1">
    <property type="nucleotide sequence ID" value="NZ_JBHLYQ010000105.1"/>
</dbReference>
<evidence type="ECO:0000313" key="7">
    <source>
        <dbReference type="Proteomes" id="UP001589788"/>
    </source>
</evidence>
<dbReference type="Pfam" id="PF23493">
    <property type="entry name" value="CysS_C"/>
    <property type="match status" value="1"/>
</dbReference>
<keyword evidence="1" id="KW-0436">Ligase</keyword>
<dbReference type="Gene3D" id="3.40.50.880">
    <property type="match status" value="1"/>
</dbReference>
<evidence type="ECO:0000313" key="6">
    <source>
        <dbReference type="EMBL" id="MFC0082462.1"/>
    </source>
</evidence>
<dbReference type="SUPFAM" id="SSF47323">
    <property type="entry name" value="Anticodon-binding domain of a subclass of class I aminoacyl-tRNA synthetases"/>
    <property type="match status" value="1"/>
</dbReference>
<feature type="domain" description="Cysteinyl-tRNA ligase anticodon binding" evidence="5">
    <location>
        <begin position="396"/>
        <end position="435"/>
    </location>
</feature>
<reference evidence="6 7" key="1">
    <citation type="submission" date="2024-09" db="EMBL/GenBank/DDBJ databases">
        <authorList>
            <person name="Sun Q."/>
            <person name="Mori K."/>
        </authorList>
    </citation>
    <scope>NUCLEOTIDE SEQUENCE [LARGE SCALE GENOMIC DNA]</scope>
    <source>
        <strain evidence="6 7">JCM 15389</strain>
    </source>
</reference>
<keyword evidence="2" id="KW-0547">Nucleotide-binding</keyword>
<dbReference type="InterPro" id="IPR029062">
    <property type="entry name" value="Class_I_gatase-like"/>
</dbReference>
<feature type="compositionally biased region" description="Low complexity" evidence="4">
    <location>
        <begin position="286"/>
        <end position="296"/>
    </location>
</feature>
<keyword evidence="3" id="KW-0067">ATP-binding</keyword>
<evidence type="ECO:0000256" key="4">
    <source>
        <dbReference type="SAM" id="MobiDB-lite"/>
    </source>
</evidence>
<keyword evidence="7" id="KW-1185">Reference proteome</keyword>
<sequence>MSGARLLVVMGSGETAPTMVKVHRRVVQAVGSDRPGLLLDTPFGFQMNADELAERAVHYFAESVGARLEVAGVRRPEDLQGEAGQAAVARVAAAPWVFSGPGSPTYALRVWQGSLLPGVLVEKLSLGGAVTFSSAAALTLGAFTVPVYEVYKVGEPPAWREGLDLLGRLDPRLRVAVVPHFDNAEGGTHDTRFCYLGEARLARLEADLPEEAFVLGVDEHTAVLIDLEAGQVAVEGLGGMTLRVRGRAEVVPAGQGLALEDLFRVVDDLRRTRTGADSPAPPLAPPSTAADAGPTAAPDPAPGPTRVPGGSPLVRAAREYQARFDEAAHQRDAAGMARAVADLEAELWAWRDDPSQTDDQDRARATLRSLIAELGKAAEAGTRDPAELVGPFVDLVLALRAEARAARRFDQADTLRDGLAALGVEVRDTPDGVTWQLRPDHSGRPSGDGCR</sequence>
<accession>A0ABV6C446</accession>
<gene>
    <name evidence="6" type="ORF">ACFFRE_10005</name>
</gene>
<evidence type="ECO:0000259" key="5">
    <source>
        <dbReference type="Pfam" id="PF23493"/>
    </source>
</evidence>
<comment type="caution">
    <text evidence="6">The sequence shown here is derived from an EMBL/GenBank/DDBJ whole genome shotgun (WGS) entry which is preliminary data.</text>
</comment>
<feature type="region of interest" description="Disordered" evidence="4">
    <location>
        <begin position="273"/>
        <end position="312"/>
    </location>
</feature>
<dbReference type="EMBL" id="JBHLYQ010000105">
    <property type="protein sequence ID" value="MFC0082462.1"/>
    <property type="molecule type" value="Genomic_DNA"/>
</dbReference>
<dbReference type="InterPro" id="IPR056411">
    <property type="entry name" value="CysS_C"/>
</dbReference>
<dbReference type="InterPro" id="IPR009080">
    <property type="entry name" value="tRNAsynth_Ia_anticodon-bd"/>
</dbReference>
<dbReference type="Proteomes" id="UP001589788">
    <property type="component" value="Unassembled WGS sequence"/>
</dbReference>
<organism evidence="6 7">
    <name type="scientific">Aciditerrimonas ferrireducens</name>
    <dbReference type="NCBI Taxonomy" id="667306"/>
    <lineage>
        <taxon>Bacteria</taxon>
        <taxon>Bacillati</taxon>
        <taxon>Actinomycetota</taxon>
        <taxon>Acidimicrobiia</taxon>
        <taxon>Acidimicrobiales</taxon>
        <taxon>Acidimicrobiaceae</taxon>
        <taxon>Aciditerrimonas</taxon>
    </lineage>
</organism>
<dbReference type="Gene3D" id="1.20.120.1910">
    <property type="entry name" value="Cysteine-tRNA ligase, C-terminal anti-codon recognition domain"/>
    <property type="match status" value="1"/>
</dbReference>
<evidence type="ECO:0000256" key="2">
    <source>
        <dbReference type="ARBA" id="ARBA00022741"/>
    </source>
</evidence>
<proteinExistence type="predicted"/>
<evidence type="ECO:0000256" key="3">
    <source>
        <dbReference type="ARBA" id="ARBA00022840"/>
    </source>
</evidence>
<name>A0ABV6C446_9ACTN</name>
<evidence type="ECO:0000256" key="1">
    <source>
        <dbReference type="ARBA" id="ARBA00022598"/>
    </source>
</evidence>
<protein>
    <recommendedName>
        <fullName evidence="5">Cysteinyl-tRNA ligase anticodon binding domain-containing protein</fullName>
    </recommendedName>
</protein>